<gene>
    <name evidence="3" type="ORF">CH333_09165</name>
</gene>
<evidence type="ECO:0000313" key="3">
    <source>
        <dbReference type="EMBL" id="OYD13970.1"/>
    </source>
</evidence>
<dbReference type="InterPro" id="IPR003509">
    <property type="entry name" value="UPF0102_YraN-like"/>
</dbReference>
<comment type="similarity">
    <text evidence="1 2">Belongs to the UPF0102 family.</text>
</comment>
<evidence type="ECO:0000256" key="2">
    <source>
        <dbReference type="HAMAP-Rule" id="MF_00048"/>
    </source>
</evidence>
<accession>A0A235BNC2</accession>
<dbReference type="AlphaFoldDB" id="A0A235BNC2"/>
<dbReference type="NCBIfam" id="TIGR00252">
    <property type="entry name" value="YraN family protein"/>
    <property type="match status" value="1"/>
</dbReference>
<dbReference type="SUPFAM" id="SSF52980">
    <property type="entry name" value="Restriction endonuclease-like"/>
    <property type="match status" value="1"/>
</dbReference>
<dbReference type="NCBIfam" id="NF009150">
    <property type="entry name" value="PRK12497.1-3"/>
    <property type="match status" value="1"/>
</dbReference>
<proteinExistence type="inferred from homology"/>
<evidence type="ECO:0000313" key="4">
    <source>
        <dbReference type="Proteomes" id="UP000215215"/>
    </source>
</evidence>
<dbReference type="HAMAP" id="MF_00048">
    <property type="entry name" value="UPF0102"/>
    <property type="match status" value="1"/>
</dbReference>
<name>A0A235BNC2_UNCW3</name>
<dbReference type="NCBIfam" id="NF009154">
    <property type="entry name" value="PRK12497.3-3"/>
    <property type="match status" value="1"/>
</dbReference>
<evidence type="ECO:0000256" key="1">
    <source>
        <dbReference type="ARBA" id="ARBA00006738"/>
    </source>
</evidence>
<sequence>MDTRRQFGVGGEEKASEVLMDKGYCILDRNYRRRGGELDIVCEKEGVVVFVEVKRRKTDLFGEPFEAVDERKRRRIVRSARRWLYEKKLLGKCDVRFDVVSISQRGGTEEIDHIEDAFRP</sequence>
<dbReference type="InterPro" id="IPR011335">
    <property type="entry name" value="Restrct_endonuc-II-like"/>
</dbReference>
<dbReference type="GO" id="GO:0003676">
    <property type="term" value="F:nucleic acid binding"/>
    <property type="evidence" value="ECO:0007669"/>
    <property type="project" value="InterPro"/>
</dbReference>
<dbReference type="Pfam" id="PF02021">
    <property type="entry name" value="UPF0102"/>
    <property type="match status" value="1"/>
</dbReference>
<comment type="caution">
    <text evidence="3">The sequence shown here is derived from an EMBL/GenBank/DDBJ whole genome shotgun (WGS) entry which is preliminary data.</text>
</comment>
<protein>
    <recommendedName>
        <fullName evidence="2">UPF0102 protein CH333_09165</fullName>
    </recommendedName>
</protein>
<reference evidence="3 4" key="1">
    <citation type="submission" date="2017-07" db="EMBL/GenBank/DDBJ databases">
        <title>Recovery of genomes from metagenomes via a dereplication, aggregation, and scoring strategy.</title>
        <authorList>
            <person name="Sieber C.M."/>
            <person name="Probst A.J."/>
            <person name="Sharrar A."/>
            <person name="Thomas B.C."/>
            <person name="Hess M."/>
            <person name="Tringe S.G."/>
            <person name="Banfield J.F."/>
        </authorList>
    </citation>
    <scope>NUCLEOTIDE SEQUENCE [LARGE SCALE GENOMIC DNA]</scope>
    <source>
        <strain evidence="3">JGI_Cruoil_03_44_89</strain>
    </source>
</reference>
<dbReference type="PANTHER" id="PTHR34039:SF1">
    <property type="entry name" value="UPF0102 PROTEIN YRAN"/>
    <property type="match status" value="1"/>
</dbReference>
<dbReference type="EMBL" id="NOZQ01000209">
    <property type="protein sequence ID" value="OYD13970.1"/>
    <property type="molecule type" value="Genomic_DNA"/>
</dbReference>
<dbReference type="InterPro" id="IPR011856">
    <property type="entry name" value="tRNA_endonuc-like_dom_sf"/>
</dbReference>
<dbReference type="PANTHER" id="PTHR34039">
    <property type="entry name" value="UPF0102 PROTEIN YRAN"/>
    <property type="match status" value="1"/>
</dbReference>
<dbReference type="Proteomes" id="UP000215215">
    <property type="component" value="Unassembled WGS sequence"/>
</dbReference>
<dbReference type="Gene3D" id="3.40.1350.10">
    <property type="match status" value="1"/>
</dbReference>
<organism evidence="3 4">
    <name type="scientific">candidate division WOR-3 bacterium JGI_Cruoil_03_44_89</name>
    <dbReference type="NCBI Taxonomy" id="1973748"/>
    <lineage>
        <taxon>Bacteria</taxon>
        <taxon>Bacteria division WOR-3</taxon>
    </lineage>
</organism>